<evidence type="ECO:0000256" key="1">
    <source>
        <dbReference type="SAM" id="MobiDB-lite"/>
    </source>
</evidence>
<protein>
    <submittedName>
        <fullName evidence="3">OCRE domain-containing protein</fullName>
    </submittedName>
</protein>
<feature type="region of interest" description="Disordered" evidence="1">
    <location>
        <begin position="79"/>
        <end position="161"/>
    </location>
</feature>
<accession>A0A7E4W1A4</accession>
<sequence length="161" mass="18060">MNGSSAGANERKGRGNTTQMPRHMFQRRLKFDETDEDAGFGYMGCDYHAEAGNYTEYDADGSHYYREVRWRRLDRPQTIGHEDAADTSRLEGMQGRGTDAKATTPDVLKKRAVQSTWQPSEDSNSEGRTMDANPMKKTNQPQAVMISPAGKARVSDADLHR</sequence>
<dbReference type="Proteomes" id="UP000492821">
    <property type="component" value="Unassembled WGS sequence"/>
</dbReference>
<evidence type="ECO:0000313" key="3">
    <source>
        <dbReference type="WBParaSite" id="Pan_g5348.t1"/>
    </source>
</evidence>
<dbReference type="WBParaSite" id="Pan_g5348.t1">
    <property type="protein sequence ID" value="Pan_g5348.t1"/>
    <property type="gene ID" value="Pan_g5348"/>
</dbReference>
<proteinExistence type="predicted"/>
<evidence type="ECO:0000313" key="2">
    <source>
        <dbReference type="Proteomes" id="UP000492821"/>
    </source>
</evidence>
<feature type="region of interest" description="Disordered" evidence="1">
    <location>
        <begin position="1"/>
        <end position="23"/>
    </location>
</feature>
<reference evidence="2" key="1">
    <citation type="journal article" date="2013" name="Genetics">
        <title>The draft genome and transcriptome of Panagrellus redivivus are shaped by the harsh demands of a free-living lifestyle.</title>
        <authorList>
            <person name="Srinivasan J."/>
            <person name="Dillman A.R."/>
            <person name="Macchietto M.G."/>
            <person name="Heikkinen L."/>
            <person name="Lakso M."/>
            <person name="Fracchia K.M."/>
            <person name="Antoshechkin I."/>
            <person name="Mortazavi A."/>
            <person name="Wong G."/>
            <person name="Sternberg P.W."/>
        </authorList>
    </citation>
    <scope>NUCLEOTIDE SEQUENCE [LARGE SCALE GENOMIC DNA]</scope>
    <source>
        <strain evidence="2">MT8872</strain>
    </source>
</reference>
<dbReference type="AlphaFoldDB" id="A0A7E4W1A4"/>
<feature type="compositionally biased region" description="Basic and acidic residues" evidence="1">
    <location>
        <begin position="79"/>
        <end position="89"/>
    </location>
</feature>
<name>A0A7E4W1A4_PANRE</name>
<organism evidence="2 3">
    <name type="scientific">Panagrellus redivivus</name>
    <name type="common">Microworm</name>
    <dbReference type="NCBI Taxonomy" id="6233"/>
    <lineage>
        <taxon>Eukaryota</taxon>
        <taxon>Metazoa</taxon>
        <taxon>Ecdysozoa</taxon>
        <taxon>Nematoda</taxon>
        <taxon>Chromadorea</taxon>
        <taxon>Rhabditida</taxon>
        <taxon>Tylenchina</taxon>
        <taxon>Panagrolaimomorpha</taxon>
        <taxon>Panagrolaimoidea</taxon>
        <taxon>Panagrolaimidae</taxon>
        <taxon>Panagrellus</taxon>
    </lineage>
</organism>
<keyword evidence="2" id="KW-1185">Reference proteome</keyword>
<feature type="compositionally biased region" description="Polar residues" evidence="1">
    <location>
        <begin position="113"/>
        <end position="122"/>
    </location>
</feature>
<reference evidence="3" key="2">
    <citation type="submission" date="2020-10" db="UniProtKB">
        <authorList>
            <consortium name="WormBaseParasite"/>
        </authorList>
    </citation>
    <scope>IDENTIFICATION</scope>
</reference>